<dbReference type="Gene3D" id="2.20.130.20">
    <property type="match status" value="2"/>
</dbReference>
<dbReference type="Gene3D" id="1.20.91.20">
    <property type="entry name" value="Anaphylotoxins (complement system)"/>
    <property type="match status" value="2"/>
</dbReference>
<dbReference type="PROSITE" id="PS50189">
    <property type="entry name" value="NTR"/>
    <property type="match status" value="1"/>
</dbReference>
<dbReference type="Pfam" id="PF07703">
    <property type="entry name" value="A2M_BRD"/>
    <property type="match status" value="2"/>
</dbReference>
<organism evidence="6 7">
    <name type="scientific">Labeo rohita</name>
    <name type="common">Indian major carp</name>
    <name type="synonym">Cyprinus rohita</name>
    <dbReference type="NCBI Taxonomy" id="84645"/>
    <lineage>
        <taxon>Eukaryota</taxon>
        <taxon>Metazoa</taxon>
        <taxon>Chordata</taxon>
        <taxon>Craniata</taxon>
        <taxon>Vertebrata</taxon>
        <taxon>Euteleostomi</taxon>
        <taxon>Actinopterygii</taxon>
        <taxon>Neopterygii</taxon>
        <taxon>Teleostei</taxon>
        <taxon>Ostariophysi</taxon>
        <taxon>Cypriniformes</taxon>
        <taxon>Cyprinidae</taxon>
        <taxon>Labeoninae</taxon>
        <taxon>Labeonini</taxon>
        <taxon>Labeo</taxon>
    </lineage>
</organism>
<dbReference type="InterPro" id="IPR018933">
    <property type="entry name" value="Netrin_module_non-TIMP"/>
</dbReference>
<dbReference type="SUPFAM" id="SSF50242">
    <property type="entry name" value="TIMP-like"/>
    <property type="match status" value="1"/>
</dbReference>
<dbReference type="Pfam" id="PF01759">
    <property type="entry name" value="NTR"/>
    <property type="match status" value="1"/>
</dbReference>
<keyword evidence="3" id="KW-1015">Disulfide bond</keyword>
<dbReference type="Proteomes" id="UP000830375">
    <property type="component" value="Unassembled WGS sequence"/>
</dbReference>
<dbReference type="Gene3D" id="2.60.40.1930">
    <property type="match status" value="7"/>
</dbReference>
<dbReference type="SUPFAM" id="SSF49410">
    <property type="entry name" value="Alpha-macroglobulin receptor domain"/>
    <property type="match status" value="1"/>
</dbReference>
<feature type="domain" description="Anaphylatoxin-like" evidence="4">
    <location>
        <begin position="1662"/>
        <end position="1697"/>
    </location>
</feature>
<dbReference type="Pfam" id="PF17789">
    <property type="entry name" value="MG4"/>
    <property type="match status" value="1"/>
</dbReference>
<dbReference type="InterPro" id="IPR011625">
    <property type="entry name" value="A2M_N_BRD"/>
</dbReference>
<dbReference type="InterPro" id="IPR008993">
    <property type="entry name" value="TIMP-like_OB-fold"/>
</dbReference>
<evidence type="ECO:0000313" key="7">
    <source>
        <dbReference type="Proteomes" id="UP000830375"/>
    </source>
</evidence>
<dbReference type="PANTHER" id="PTHR11412:SF167">
    <property type="entry name" value="COMPLEMENT COMPONENT C3B, TANDEM DUPLICATE 1 ISOFORM X1-RELATED"/>
    <property type="match status" value="1"/>
</dbReference>
<accession>A0ABQ8LI05</accession>
<proteinExistence type="predicted"/>
<dbReference type="PANTHER" id="PTHR11412">
    <property type="entry name" value="MACROGLOBULIN / COMPLEMENT"/>
    <property type="match status" value="1"/>
</dbReference>
<dbReference type="SUPFAM" id="SSF47686">
    <property type="entry name" value="Anaphylotoxins (complement system)"/>
    <property type="match status" value="2"/>
</dbReference>
<dbReference type="Pfam" id="PF17791">
    <property type="entry name" value="MG3"/>
    <property type="match status" value="2"/>
</dbReference>
<dbReference type="InterPro" id="IPR040839">
    <property type="entry name" value="MG4"/>
</dbReference>
<dbReference type="InterPro" id="IPR018081">
    <property type="entry name" value="Anaphylatoxin_comp_syst"/>
</dbReference>
<dbReference type="PROSITE" id="PS01178">
    <property type="entry name" value="ANAPHYLATOXIN_2"/>
    <property type="match status" value="2"/>
</dbReference>
<dbReference type="SMART" id="SM00643">
    <property type="entry name" value="C345C"/>
    <property type="match status" value="1"/>
</dbReference>
<dbReference type="Pfam" id="PF00207">
    <property type="entry name" value="A2M"/>
    <property type="match status" value="2"/>
</dbReference>
<dbReference type="Pfam" id="PF07678">
    <property type="entry name" value="TED_complement"/>
    <property type="match status" value="3"/>
</dbReference>
<dbReference type="InterPro" id="IPR008930">
    <property type="entry name" value="Terpenoid_cyclase/PrenylTrfase"/>
</dbReference>
<comment type="caution">
    <text evidence="6">The sequence shown here is derived from an EMBL/GenBank/DDBJ whole genome shotgun (WGS) entry which is preliminary data.</text>
</comment>
<dbReference type="Gene3D" id="2.60.40.690">
    <property type="entry name" value="Alpha-macroglobulin, receptor-binding domain"/>
    <property type="match status" value="1"/>
</dbReference>
<keyword evidence="2" id="KW-0964">Secreted</keyword>
<dbReference type="Gene3D" id="6.20.50.160">
    <property type="match status" value="1"/>
</dbReference>
<dbReference type="SUPFAM" id="SSF48239">
    <property type="entry name" value="Terpenoid cyclases/Protein prenyltransferases"/>
    <property type="match status" value="2"/>
</dbReference>
<name>A0ABQ8LI05_LABRO</name>
<dbReference type="SMART" id="SM01361">
    <property type="entry name" value="A2M_recep"/>
    <property type="match status" value="1"/>
</dbReference>
<dbReference type="SMART" id="SM01360">
    <property type="entry name" value="A2M"/>
    <property type="match status" value="2"/>
</dbReference>
<keyword evidence="7" id="KW-1185">Reference proteome</keyword>
<dbReference type="InterPro" id="IPR041555">
    <property type="entry name" value="MG3"/>
</dbReference>
<sequence length="2244" mass="252359">MFWCRFSVLAPAKIRPGTKQNILLEANKLSEALEVSITVYEYPVSQSILMASSVTLNSDNNYSALKTIQIDPNVLQPDGKKKYVKLVAQFSRFHRAERILPVSFRSGYIFIQTDKPVYNPGDTVQCRAFVSDVEFRASERTISLEIQGKWKVVAKFDQEKENIFTREFDVKKYMLPAFNVTLTPKTSHLRLDAEKLEVEITARYLYGVPVKGVAYVLFGIEINGERKRLTAMKQLNDLNGGNVILTMAEIKKAYPDTNRLLGSSVYVKASVTVSDHDGSPAHNIPVKISFLASPITVHSGTIKVLNKGNIIHAARMNVKDLNVINIPLLVTSEMLPAFRIVAYYILPWEYRAGVVADSVFVDVEDRCVGSLSVGPVEEKKYSDEFLQRCCVDGMREIPMPYSCFRRSLYITEDKSCVSAFLSCCTKYRGEELEVSTNIVVKFLPEVAVSKNIHAKTMGEEEEVEDFNEIKLEDIYVRSKFFESWMWNITTLPNVIKSNGLAVFLVNTVLPDTITQWGFLAISASPRTGFCVAEPYNVRAWKRLFIDLQLPHSVSRNEYVEIKAVMVILDKTEDMCSVAFSGQHKQQVSVPASSSKLISYTIIPLKTGELPLQVTAIAAAFLGQDAVRKKLHVVVEGIQTIKVRSFVLNPAEKGDKAGRQLIEVEKMQLDAVVPKSLPETFVNVRGYENQLNYRKKDDSYPPYAKEGTSTWITAYVVKVFSMAKSFISVNEKHLCGPLVYLLKNKQYSDGSFQEDNPVYDTSMTDKSKKAAAYLKEQFPQLTRPYTAAIACYALAVSNHGCMKSMLLNLASPDRSHWPDSSNQFFTLEATGYALLALISGGHMEEAATTFRWLNEKRGIGGGYGSTQSTMVVLQALSEYLVKRPPPNDLNLLVQLSVPGRSDVRWTFNPKVAYVARSLRVVTVYHQLLNVYKNSMALEENQVRMAILDIGLPTGFEPEKSDLELLTNSVDRYISNFQVVDNLSDRASLIIHLFKVSNTQTDMISFRLHQKFKVGLLQPSTVTVYQYYNKDKQQLDQICKDNVCRCSQGDCCVMKKDSSSFSKEQRMAVGCKGFHHAYRVKLLSISQSHYDQYEMKIVQVIKEGTEKGMKKQERRMFLSHANCRTGLGLREGQDYLIIGPTADVWQAETKYTYVLGKDTWVERWPSLNECRAGSTLQVKCDELESFAKALEERGSGQCSFNCCYGRHCSVTSQMAKLPVKDTPAKIRPGTKQNILLEGHKLSHPLKVSIAIYEYPVSQSALMMGFVTLNSDNNYSALTAIEIDPNVLQPDGKKKYVKLVARFSKFHHAERILPVSFRSGYIFIQTDKPVYNPGDTVRCRAFVSDTEFRAAERTISLEIQGKWKVVAKFDQGKENIFTREFDVKKYMLPAFNVTLTPKTSHLRLDAEKLEVEITARYLYGEPVKGVAYVLFGIEINGEKKRLTSMKQLHDLNGGNVILTMEEIKKAYPDTNSLLGTSVYVKASITVSDHDGSPARNIPVKISFLKSPITEHSGTFNAYISIPAKTGSQTLKVETADPSLKPEQQAVQEMRVEPYAAFNAYWNYLHISVVSSRVVVGDTLNIQAHIKFNPSVWKKIVEKLTISVTHLDVINIPLLVTSEMLPAFRFVAYYIVPWEQPAEVVADSVFVDVEDRCVGSVYSDEFLQRCCVDGMREIPMPYSCYRRSLYITEDWSCVLAFLRCCAEYRGEEISVVTRPPTTTPPPTTKLISYPRYGNQYPSKTLVLPSFYGPSIRVEGVLTPEKPVREDSHAKNMGEEEEDVEEFDEDDLADLEDIYVRSKFFESWLWTDIRLPSVPKSDGLAVSPVNTVLPDSITQWGFLAVSASPQTGFCVAEPYNVRSWKPFFIDLRLPHSVSRNEHVEIKAVTEDMCSVAFRGQHRQQVSVPAGSSKLISYTIIPLKTGELPLQVTAVTASFLGQDAVRKKLRVVLIEVEKLQLDAIVPKSLPETFVNVRGYENQLNYRKKDDSYPPYAKEGTSTWITAYVVKVFSMAKSFISINDKHLCGPLVYLLKNKQRPDGSFQEDNPVYDTSMTGGLHGSESRVSLTAFVLIALEEAQKVVTCQEPDLDIQHFPRLTRPYTAAIACYILAVSINGCMTSMLLNLASPDRSHWPDSSNHFFTLEATGYALLALISGGHMEEAAAPFRWPPLDDLNLLVQLSVPGRSDVRWTFNPKVPLDQKFTVEASGKGKGVLEVVTVYHQLPDVYENSTCNGFQLDVSIAETNGAFYDSLL</sequence>
<evidence type="ECO:0000256" key="1">
    <source>
        <dbReference type="ARBA" id="ARBA00004613"/>
    </source>
</evidence>
<dbReference type="Gene3D" id="2.60.40.1940">
    <property type="match status" value="2"/>
</dbReference>
<feature type="domain" description="Anaphylatoxin-like" evidence="4">
    <location>
        <begin position="389"/>
        <end position="424"/>
    </location>
</feature>
<reference evidence="6 7" key="1">
    <citation type="submission" date="2022-01" db="EMBL/GenBank/DDBJ databases">
        <title>A high-quality chromosome-level genome assembly of rohu carp, Labeo rohita.</title>
        <authorList>
            <person name="Arick M.A. II"/>
            <person name="Hsu C.-Y."/>
            <person name="Magbanua Z."/>
            <person name="Pechanova O."/>
            <person name="Grover C."/>
            <person name="Miller E."/>
            <person name="Thrash A."/>
            <person name="Ezzel L."/>
            <person name="Alam S."/>
            <person name="Benzie J."/>
            <person name="Hamilton M."/>
            <person name="Karsi A."/>
            <person name="Lawrence M.L."/>
            <person name="Peterson D.G."/>
        </authorList>
    </citation>
    <scope>NUCLEOTIDE SEQUENCE [LARGE SCALE GENOMIC DNA]</scope>
    <source>
        <strain evidence="7">BAU-BD-2019</strain>
        <tissue evidence="6">Blood</tissue>
    </source>
</reference>
<dbReference type="Gene3D" id="2.60.40.10">
    <property type="entry name" value="Immunoglobulins"/>
    <property type="match status" value="3"/>
</dbReference>
<gene>
    <name evidence="6" type="ORF">H4Q32_000262</name>
</gene>
<evidence type="ECO:0000256" key="3">
    <source>
        <dbReference type="ARBA" id="ARBA00023157"/>
    </source>
</evidence>
<dbReference type="Pfam" id="PF17790">
    <property type="entry name" value="MG1"/>
    <property type="match status" value="2"/>
</dbReference>
<evidence type="ECO:0000259" key="4">
    <source>
        <dbReference type="PROSITE" id="PS01178"/>
    </source>
</evidence>
<dbReference type="Gene3D" id="2.40.50.120">
    <property type="match status" value="1"/>
</dbReference>
<dbReference type="InterPro" id="IPR041425">
    <property type="entry name" value="C3/4/5_MG1"/>
</dbReference>
<dbReference type="Pfam" id="PF01821">
    <property type="entry name" value="ANATO"/>
    <property type="match status" value="2"/>
</dbReference>
<dbReference type="EMBL" id="JACTAM010000022">
    <property type="protein sequence ID" value="KAI2650303.1"/>
    <property type="molecule type" value="Genomic_DNA"/>
</dbReference>
<dbReference type="InterPro" id="IPR001134">
    <property type="entry name" value="Netrin_domain"/>
</dbReference>
<dbReference type="InterPro" id="IPR036595">
    <property type="entry name" value="A-macroglobulin_rcpt-bd_sf"/>
</dbReference>
<evidence type="ECO:0000256" key="2">
    <source>
        <dbReference type="ARBA" id="ARBA00022525"/>
    </source>
</evidence>
<evidence type="ECO:0000259" key="5">
    <source>
        <dbReference type="PROSITE" id="PS50189"/>
    </source>
</evidence>
<dbReference type="InterPro" id="IPR011626">
    <property type="entry name" value="Alpha-macroglobulin_TED"/>
</dbReference>
<dbReference type="SMART" id="SM00104">
    <property type="entry name" value="ANATO"/>
    <property type="match status" value="2"/>
</dbReference>
<dbReference type="Pfam" id="PF07677">
    <property type="entry name" value="A2M_recep"/>
    <property type="match status" value="1"/>
</dbReference>
<comment type="subcellular location">
    <subcellularLocation>
        <location evidence="1">Secreted</location>
    </subcellularLocation>
</comment>
<protein>
    <submittedName>
        <fullName evidence="6">Complement C3</fullName>
    </submittedName>
</protein>
<dbReference type="InterPro" id="IPR009048">
    <property type="entry name" value="A-macroglobulin_rcpt-bd"/>
</dbReference>
<dbReference type="InterPro" id="IPR000020">
    <property type="entry name" value="Anaphylatoxin/fibulin"/>
</dbReference>
<evidence type="ECO:0000313" key="6">
    <source>
        <dbReference type="EMBL" id="KAI2650303.1"/>
    </source>
</evidence>
<dbReference type="Gene3D" id="2.60.120.1540">
    <property type="match status" value="2"/>
</dbReference>
<feature type="domain" description="NTR" evidence="5">
    <location>
        <begin position="1050"/>
        <end position="1196"/>
    </location>
</feature>
<dbReference type="Gene3D" id="2.20.210.20">
    <property type="match status" value="1"/>
</dbReference>
<dbReference type="InterPro" id="IPR050473">
    <property type="entry name" value="A2M/Complement_sys"/>
</dbReference>
<dbReference type="CDD" id="cd00017">
    <property type="entry name" value="ANATO"/>
    <property type="match status" value="2"/>
</dbReference>
<dbReference type="InterPro" id="IPR001599">
    <property type="entry name" value="Macroglobln_a2"/>
</dbReference>
<dbReference type="InterPro" id="IPR013783">
    <property type="entry name" value="Ig-like_fold"/>
</dbReference>
<dbReference type="Gene3D" id="1.50.10.20">
    <property type="match status" value="3"/>
</dbReference>
<dbReference type="SMART" id="SM01359">
    <property type="entry name" value="A2M_N_2"/>
    <property type="match status" value="2"/>
</dbReference>